<gene>
    <name evidence="2" type="ORF">BTN92_08230</name>
</gene>
<dbReference type="OrthoDB" id="8450910at2"/>
<dbReference type="EMBL" id="MSTR01000007">
    <property type="protein sequence ID" value="ONN43051.1"/>
    <property type="molecule type" value="Genomic_DNA"/>
</dbReference>
<proteinExistence type="predicted"/>
<dbReference type="Proteomes" id="UP000189299">
    <property type="component" value="Unassembled WGS sequence"/>
</dbReference>
<organism evidence="2 3">
    <name type="scientific">Enterococcus mundtii</name>
    <dbReference type="NCBI Taxonomy" id="53346"/>
    <lineage>
        <taxon>Bacteria</taxon>
        <taxon>Bacillati</taxon>
        <taxon>Bacillota</taxon>
        <taxon>Bacilli</taxon>
        <taxon>Lactobacillales</taxon>
        <taxon>Enterococcaceae</taxon>
        <taxon>Enterococcus</taxon>
    </lineage>
</organism>
<dbReference type="RefSeq" id="WP_062804772.1">
    <property type="nucleotide sequence ID" value="NZ_CABMMO010000007.1"/>
</dbReference>
<dbReference type="Pfam" id="PF13619">
    <property type="entry name" value="KTSC"/>
    <property type="match status" value="1"/>
</dbReference>
<sequence>MEMYPVSSSNLVAVGYEPTTQELTIQFRSGVYTYVGVPQHIYNGLLSSPSKGSYHHKYIKNYPFRHGY</sequence>
<reference evidence="2 3" key="1">
    <citation type="submission" date="2016-12" db="EMBL/GenBank/DDBJ databases">
        <authorList>
            <person name="Song W.-J."/>
            <person name="Kurnit D.M."/>
        </authorList>
    </citation>
    <scope>NUCLEOTIDE SEQUENCE [LARGE SCALE GENOMIC DNA]</scope>
    <source>
        <strain evidence="2 3">CGB1038-1_S1</strain>
    </source>
</reference>
<feature type="domain" description="KTSC" evidence="1">
    <location>
        <begin position="7"/>
        <end position="62"/>
    </location>
</feature>
<dbReference type="InterPro" id="IPR025309">
    <property type="entry name" value="KTSC_dom"/>
</dbReference>
<evidence type="ECO:0000313" key="2">
    <source>
        <dbReference type="EMBL" id="ONN43051.1"/>
    </source>
</evidence>
<comment type="caution">
    <text evidence="2">The sequence shown here is derived from an EMBL/GenBank/DDBJ whole genome shotgun (WGS) entry which is preliminary data.</text>
</comment>
<accession>A0A1V2UI46</accession>
<evidence type="ECO:0000259" key="1">
    <source>
        <dbReference type="Pfam" id="PF13619"/>
    </source>
</evidence>
<name>A0A1V2UI46_ENTMU</name>
<protein>
    <submittedName>
        <fullName evidence="2">KTSC domain-containing protein</fullName>
    </submittedName>
</protein>
<dbReference type="AlphaFoldDB" id="A0A1V2UI46"/>
<evidence type="ECO:0000313" key="3">
    <source>
        <dbReference type="Proteomes" id="UP000189299"/>
    </source>
</evidence>